<evidence type="ECO:0000256" key="1">
    <source>
        <dbReference type="ARBA" id="ARBA00004906"/>
    </source>
</evidence>
<dbReference type="InterPro" id="IPR056423">
    <property type="entry name" value="BACK_BPM_SPOP"/>
</dbReference>
<evidence type="ECO:0000313" key="5">
    <source>
        <dbReference type="Proteomes" id="UP000636709"/>
    </source>
</evidence>
<protein>
    <recommendedName>
        <fullName evidence="3">MATH domain-containing protein</fullName>
    </recommendedName>
</protein>
<evidence type="ECO:0000313" key="4">
    <source>
        <dbReference type="EMBL" id="KAF8689707.1"/>
    </source>
</evidence>
<comment type="pathway">
    <text evidence="1">Protein modification; protein ubiquitination.</text>
</comment>
<sequence>MAAASPQPREKTRSSCSAETDRCAHVFEIDDYSLHKGLGAGNFIKSGTFTVGGHEWCIHYYPDGFTLEDSKDYISVCLQLLTKESEVRAHVSFWLVDPATTLPSFLVVENAVLFTHVHPTTGLRYFQKRTELEASPYLQHYRLTIQCNLTVILGSRVSQSEKTCGIQVPPSNLSQDLGRMLDAARVTVKGQDFHAHKSVLASRNKRKTVEGLLVAADRLALDRLKLMCESILCKHLSVSNVAAILDLANWHHCKQLKDACIRYITSSDRLDDVMASQGYKDLKVAFPALVAEIS</sequence>
<dbReference type="InterPro" id="IPR045005">
    <property type="entry name" value="BPM1-6"/>
</dbReference>
<dbReference type="PANTHER" id="PTHR26379">
    <property type="entry name" value="BTB/POZ AND MATH DOMAIN-CONTAINING PROTEIN 1"/>
    <property type="match status" value="1"/>
</dbReference>
<dbReference type="SUPFAM" id="SSF49599">
    <property type="entry name" value="TRAF domain-like"/>
    <property type="match status" value="1"/>
</dbReference>
<dbReference type="SUPFAM" id="SSF54695">
    <property type="entry name" value="POZ domain"/>
    <property type="match status" value="1"/>
</dbReference>
<dbReference type="CDD" id="cd00121">
    <property type="entry name" value="MATH"/>
    <property type="match status" value="1"/>
</dbReference>
<dbReference type="Gene3D" id="3.30.710.10">
    <property type="entry name" value="Potassium Channel Kv1.1, Chain A"/>
    <property type="match status" value="1"/>
</dbReference>
<organism evidence="4 5">
    <name type="scientific">Digitaria exilis</name>
    <dbReference type="NCBI Taxonomy" id="1010633"/>
    <lineage>
        <taxon>Eukaryota</taxon>
        <taxon>Viridiplantae</taxon>
        <taxon>Streptophyta</taxon>
        <taxon>Embryophyta</taxon>
        <taxon>Tracheophyta</taxon>
        <taxon>Spermatophyta</taxon>
        <taxon>Magnoliopsida</taxon>
        <taxon>Liliopsida</taxon>
        <taxon>Poales</taxon>
        <taxon>Poaceae</taxon>
        <taxon>PACMAD clade</taxon>
        <taxon>Panicoideae</taxon>
        <taxon>Panicodae</taxon>
        <taxon>Paniceae</taxon>
        <taxon>Anthephorinae</taxon>
        <taxon>Digitaria</taxon>
    </lineage>
</organism>
<name>A0A835EGH9_9POAL</name>
<gene>
    <name evidence="4" type="ORF">HU200_041704</name>
</gene>
<dbReference type="Pfam" id="PF24570">
    <property type="entry name" value="BACK_BPM_SPOP"/>
    <property type="match status" value="1"/>
</dbReference>
<dbReference type="Gene3D" id="2.60.210.10">
    <property type="entry name" value="Apoptosis, Tumor Necrosis Factor Receptor Associated Protein 2, Chain A"/>
    <property type="match status" value="1"/>
</dbReference>
<dbReference type="Gene3D" id="1.25.40.420">
    <property type="match status" value="1"/>
</dbReference>
<dbReference type="InterPro" id="IPR008974">
    <property type="entry name" value="TRAF-like"/>
</dbReference>
<comment type="similarity">
    <text evidence="2">Belongs to the Tdpoz family.</text>
</comment>
<comment type="caution">
    <text evidence="4">The sequence shown here is derived from an EMBL/GenBank/DDBJ whole genome shotgun (WGS) entry which is preliminary data.</text>
</comment>
<keyword evidence="5" id="KW-1185">Reference proteome</keyword>
<dbReference type="Proteomes" id="UP000636709">
    <property type="component" value="Unassembled WGS sequence"/>
</dbReference>
<evidence type="ECO:0000259" key="3">
    <source>
        <dbReference type="PROSITE" id="PS50144"/>
    </source>
</evidence>
<dbReference type="AlphaFoldDB" id="A0A835EGH9"/>
<dbReference type="PROSITE" id="PS50144">
    <property type="entry name" value="MATH"/>
    <property type="match status" value="1"/>
</dbReference>
<proteinExistence type="inferred from homology"/>
<dbReference type="InterPro" id="IPR011333">
    <property type="entry name" value="SKP1/BTB/POZ_sf"/>
</dbReference>
<dbReference type="PANTHER" id="PTHR26379:SF474">
    <property type="entry name" value="OS08G0228200 PROTEIN"/>
    <property type="match status" value="1"/>
</dbReference>
<feature type="domain" description="MATH" evidence="3">
    <location>
        <begin position="22"/>
        <end position="149"/>
    </location>
</feature>
<dbReference type="Pfam" id="PF22486">
    <property type="entry name" value="MATH_2"/>
    <property type="match status" value="1"/>
</dbReference>
<dbReference type="GO" id="GO:0016567">
    <property type="term" value="P:protein ubiquitination"/>
    <property type="evidence" value="ECO:0007669"/>
    <property type="project" value="InterPro"/>
</dbReference>
<dbReference type="InterPro" id="IPR002083">
    <property type="entry name" value="MATH/TRAF_dom"/>
</dbReference>
<evidence type="ECO:0000256" key="2">
    <source>
        <dbReference type="ARBA" id="ARBA00010846"/>
    </source>
</evidence>
<dbReference type="OrthoDB" id="679721at2759"/>
<reference evidence="4" key="1">
    <citation type="submission" date="2020-07" db="EMBL/GenBank/DDBJ databases">
        <title>Genome sequence and genetic diversity analysis of an under-domesticated orphan crop, white fonio (Digitaria exilis).</title>
        <authorList>
            <person name="Bennetzen J.L."/>
            <person name="Chen S."/>
            <person name="Ma X."/>
            <person name="Wang X."/>
            <person name="Yssel A.E.J."/>
            <person name="Chaluvadi S.R."/>
            <person name="Johnson M."/>
            <person name="Gangashetty P."/>
            <person name="Hamidou F."/>
            <person name="Sanogo M.D."/>
            <person name="Zwaenepoel A."/>
            <person name="Wallace J."/>
            <person name="Van De Peer Y."/>
            <person name="Van Deynze A."/>
        </authorList>
    </citation>
    <scope>NUCLEOTIDE SEQUENCE</scope>
    <source>
        <tissue evidence="4">Leaves</tissue>
    </source>
</reference>
<dbReference type="EMBL" id="JACEFO010002004">
    <property type="protein sequence ID" value="KAF8689707.1"/>
    <property type="molecule type" value="Genomic_DNA"/>
</dbReference>
<accession>A0A835EGH9</accession>